<reference evidence="2 3" key="1">
    <citation type="submission" date="2018-05" db="EMBL/GenBank/DDBJ databases">
        <title>The Hungate 1000. A catalogue of reference genomes from the rumen microbiome.</title>
        <authorList>
            <person name="Kelly W."/>
        </authorList>
    </citation>
    <scope>NUCLEOTIDE SEQUENCE [LARGE SCALE GENOMIC DNA]</scope>
    <source>
        <strain evidence="2 3">SAb67</strain>
    </source>
</reference>
<dbReference type="OrthoDB" id="1682150at2"/>
<dbReference type="Pfam" id="PF06686">
    <property type="entry name" value="SpoIIIAC"/>
    <property type="match status" value="1"/>
</dbReference>
<sequence length="129" mass="13520">MVDSCFSVGIFCVCGALISVILRQYCSEHSLAVSVAVSVSVIIAAVVMLESPFAELRSMMISAGISESYLSAIFKAAAICCITHISAQLCRDSGEGAMGAAAELWGRAALVVLSLPVLEEFISLLGRLM</sequence>
<dbReference type="EMBL" id="QGDI01000012">
    <property type="protein sequence ID" value="PWJ10759.1"/>
    <property type="molecule type" value="Genomic_DNA"/>
</dbReference>
<protein>
    <submittedName>
        <fullName evidence="2">Stage III sporulation protein AD</fullName>
    </submittedName>
</protein>
<evidence type="ECO:0000256" key="1">
    <source>
        <dbReference type="SAM" id="Phobius"/>
    </source>
</evidence>
<evidence type="ECO:0000313" key="3">
    <source>
        <dbReference type="Proteomes" id="UP000245720"/>
    </source>
</evidence>
<proteinExistence type="predicted"/>
<accession>A0A315XV16</accession>
<organism evidence="2 3">
    <name type="scientific">Ruminococcus flavefaciens</name>
    <dbReference type="NCBI Taxonomy" id="1265"/>
    <lineage>
        <taxon>Bacteria</taxon>
        <taxon>Bacillati</taxon>
        <taxon>Bacillota</taxon>
        <taxon>Clostridia</taxon>
        <taxon>Eubacteriales</taxon>
        <taxon>Oscillospiraceae</taxon>
        <taxon>Ruminococcus</taxon>
    </lineage>
</organism>
<feature type="transmembrane region" description="Helical" evidence="1">
    <location>
        <begin position="69"/>
        <end position="87"/>
    </location>
</feature>
<feature type="transmembrane region" description="Helical" evidence="1">
    <location>
        <begin position="6"/>
        <end position="23"/>
    </location>
</feature>
<dbReference type="Proteomes" id="UP000245720">
    <property type="component" value="Unassembled WGS sequence"/>
</dbReference>
<evidence type="ECO:0000313" key="2">
    <source>
        <dbReference type="EMBL" id="PWJ10759.1"/>
    </source>
</evidence>
<feature type="transmembrane region" description="Helical" evidence="1">
    <location>
        <begin position="30"/>
        <end position="49"/>
    </location>
</feature>
<comment type="caution">
    <text evidence="2">The sequence shown here is derived from an EMBL/GenBank/DDBJ whole genome shotgun (WGS) entry which is preliminary data.</text>
</comment>
<gene>
    <name evidence="2" type="ORF">IE37_02793</name>
</gene>
<name>A0A315XV16_RUMFL</name>
<keyword evidence="1" id="KW-1133">Transmembrane helix</keyword>
<keyword evidence="1" id="KW-0472">Membrane</keyword>
<feature type="transmembrane region" description="Helical" evidence="1">
    <location>
        <begin position="108"/>
        <end position="126"/>
    </location>
</feature>
<dbReference type="RefSeq" id="WP_109727510.1">
    <property type="nucleotide sequence ID" value="NZ_QGDI01000012.1"/>
</dbReference>
<dbReference type="InterPro" id="IPR025664">
    <property type="entry name" value="Spore_III_AC/AD"/>
</dbReference>
<dbReference type="AlphaFoldDB" id="A0A315XV16"/>
<keyword evidence="1" id="KW-0812">Transmembrane</keyword>